<evidence type="ECO:0000256" key="6">
    <source>
        <dbReference type="ARBA" id="ARBA00022989"/>
    </source>
</evidence>
<dbReference type="InterPro" id="IPR017974">
    <property type="entry name" value="Claudin_CS"/>
</dbReference>
<accession>A0A3P8NVV4</accession>
<dbReference type="InterPro" id="IPR006187">
    <property type="entry name" value="Claudin"/>
</dbReference>
<comment type="subcellular location">
    <subcellularLocation>
        <location evidence="8">Cell junction</location>
        <location evidence="8">Tight junction</location>
    </subcellularLocation>
    <subcellularLocation>
        <location evidence="8">Cell membrane</location>
        <topology evidence="8">Multi-pass membrane protein</topology>
    </subcellularLocation>
</comment>
<keyword evidence="3 8" id="KW-1003">Cell membrane</keyword>
<feature type="transmembrane region" description="Helical" evidence="8">
    <location>
        <begin position="115"/>
        <end position="136"/>
    </location>
</feature>
<evidence type="ECO:0000256" key="8">
    <source>
        <dbReference type="RuleBase" id="RU060637"/>
    </source>
</evidence>
<dbReference type="GO" id="GO:0005923">
    <property type="term" value="C:bicellular tight junction"/>
    <property type="evidence" value="ECO:0007669"/>
    <property type="project" value="UniProtKB-SubCell"/>
</dbReference>
<comment type="function">
    <text evidence="8">Claudins function as major constituents of the tight junction complexes that regulate the permeability of epithelia.</text>
</comment>
<feature type="transmembrane region" description="Helical" evidence="8">
    <location>
        <begin position="166"/>
        <end position="191"/>
    </location>
</feature>
<feature type="transmembrane region" description="Helical" evidence="8">
    <location>
        <begin position="39"/>
        <end position="60"/>
    </location>
</feature>
<dbReference type="Pfam" id="PF00822">
    <property type="entry name" value="PMP22_Claudin"/>
    <property type="match status" value="1"/>
</dbReference>
<dbReference type="PRINTS" id="PR01077">
    <property type="entry name" value="CLAUDIN"/>
</dbReference>
<evidence type="ECO:0000313" key="10">
    <source>
        <dbReference type="Proteomes" id="UP000265100"/>
    </source>
</evidence>
<keyword evidence="4 8" id="KW-0812">Transmembrane</keyword>
<protein>
    <recommendedName>
        <fullName evidence="8">Claudin</fullName>
    </recommendedName>
</protein>
<name>A0A3P8NVV4_ASTCA</name>
<proteinExistence type="inferred from homology"/>
<dbReference type="Gene3D" id="1.20.140.150">
    <property type="match status" value="1"/>
</dbReference>
<keyword evidence="2 8" id="KW-0796">Tight junction</keyword>
<dbReference type="AlphaFoldDB" id="A0A3P8NVV4"/>
<evidence type="ECO:0000256" key="7">
    <source>
        <dbReference type="ARBA" id="ARBA00023136"/>
    </source>
</evidence>
<dbReference type="PROSITE" id="PS01346">
    <property type="entry name" value="CLAUDIN"/>
    <property type="match status" value="1"/>
</dbReference>
<dbReference type="PROSITE" id="PS51257">
    <property type="entry name" value="PROKAR_LIPOPROTEIN"/>
    <property type="match status" value="1"/>
</dbReference>
<feature type="transmembrane region" description="Helical" evidence="8">
    <location>
        <begin position="80"/>
        <end position="103"/>
    </location>
</feature>
<dbReference type="STRING" id="8154.ENSACLP00000008941"/>
<keyword evidence="7 8" id="KW-0472">Membrane</keyword>
<sequence>MVACERQLLGLALACIAFVGSIISCALPTWRIMTAFKDYNMLVCIVEGLWKTCVILPIGQMHCMGNEYIRLPADMNAARALIIIAIIIEVLGILLGAAGRNFMNFVPDERHRSNMALTSGIAFLIAGFFFLTPVSWTTSTINDYFHHTQSTYGPDLGVRRKMELGAALYIGWFTTVLLFLGGGLVCSSFFCRNGTDSYLEIRKRFYDSFHLKFVSGMSRLTKYKIRLKWIEIFTI</sequence>
<reference evidence="10" key="2">
    <citation type="submission" date="2023-03" db="EMBL/GenBank/DDBJ databases">
        <authorList>
            <consortium name="Wellcome Sanger Institute Data Sharing"/>
        </authorList>
    </citation>
    <scope>NUCLEOTIDE SEQUENCE [LARGE SCALE GENOMIC DNA]</scope>
</reference>
<keyword evidence="6 8" id="KW-1133">Transmembrane helix</keyword>
<reference evidence="9" key="3">
    <citation type="submission" date="2025-08" db="UniProtKB">
        <authorList>
            <consortium name="Ensembl"/>
        </authorList>
    </citation>
    <scope>IDENTIFICATION</scope>
</reference>
<evidence type="ECO:0000313" key="9">
    <source>
        <dbReference type="Ensembl" id="ENSACLP00000008941.1"/>
    </source>
</evidence>
<dbReference type="GO" id="GO:0005886">
    <property type="term" value="C:plasma membrane"/>
    <property type="evidence" value="ECO:0007669"/>
    <property type="project" value="UniProtKB-SubCell"/>
</dbReference>
<keyword evidence="10" id="KW-1185">Reference proteome</keyword>
<dbReference type="GeneTree" id="ENSGT00940000165704"/>
<reference evidence="9" key="4">
    <citation type="submission" date="2025-09" db="UniProtKB">
        <authorList>
            <consortium name="Ensembl"/>
        </authorList>
    </citation>
    <scope>IDENTIFICATION</scope>
</reference>
<comment type="caution">
    <text evidence="8">Lacks conserved residue(s) required for the propagation of feature annotation.</text>
</comment>
<evidence type="ECO:0000256" key="3">
    <source>
        <dbReference type="ARBA" id="ARBA00022475"/>
    </source>
</evidence>
<comment type="similarity">
    <text evidence="1 8">Belongs to the claudin family.</text>
</comment>
<dbReference type="Proteomes" id="UP000265100">
    <property type="component" value="Chromosome 10"/>
</dbReference>
<feature type="transmembrane region" description="Helical" evidence="8">
    <location>
        <begin position="6"/>
        <end position="27"/>
    </location>
</feature>
<evidence type="ECO:0000256" key="4">
    <source>
        <dbReference type="ARBA" id="ARBA00022692"/>
    </source>
</evidence>
<dbReference type="InterPro" id="IPR004031">
    <property type="entry name" value="PMP22/EMP/MP20/Claudin"/>
</dbReference>
<evidence type="ECO:0000256" key="2">
    <source>
        <dbReference type="ARBA" id="ARBA00022427"/>
    </source>
</evidence>
<evidence type="ECO:0000256" key="1">
    <source>
        <dbReference type="ARBA" id="ARBA00008295"/>
    </source>
</evidence>
<keyword evidence="5 8" id="KW-0965">Cell junction</keyword>
<evidence type="ECO:0000256" key="5">
    <source>
        <dbReference type="ARBA" id="ARBA00022949"/>
    </source>
</evidence>
<dbReference type="Bgee" id="ENSACLG00000006086">
    <property type="expression patterns" value="Expressed in spleen"/>
</dbReference>
<dbReference type="PANTHER" id="PTHR12002">
    <property type="entry name" value="CLAUDIN"/>
    <property type="match status" value="1"/>
</dbReference>
<dbReference type="GO" id="GO:0005198">
    <property type="term" value="F:structural molecule activity"/>
    <property type="evidence" value="ECO:0007669"/>
    <property type="project" value="InterPro"/>
</dbReference>
<reference evidence="9 10" key="1">
    <citation type="submission" date="2018-05" db="EMBL/GenBank/DDBJ databases">
        <authorList>
            <person name="Datahose"/>
        </authorList>
    </citation>
    <scope>NUCLEOTIDE SEQUENCE</scope>
</reference>
<organism evidence="9 10">
    <name type="scientific">Astatotilapia calliptera</name>
    <name type="common">Eastern happy</name>
    <name type="synonym">Chromis callipterus</name>
    <dbReference type="NCBI Taxonomy" id="8154"/>
    <lineage>
        <taxon>Eukaryota</taxon>
        <taxon>Metazoa</taxon>
        <taxon>Chordata</taxon>
        <taxon>Craniata</taxon>
        <taxon>Vertebrata</taxon>
        <taxon>Euteleostomi</taxon>
        <taxon>Actinopterygii</taxon>
        <taxon>Neopterygii</taxon>
        <taxon>Teleostei</taxon>
        <taxon>Neoteleostei</taxon>
        <taxon>Acanthomorphata</taxon>
        <taxon>Ovalentaria</taxon>
        <taxon>Cichlomorphae</taxon>
        <taxon>Cichliformes</taxon>
        <taxon>Cichlidae</taxon>
        <taxon>African cichlids</taxon>
        <taxon>Pseudocrenilabrinae</taxon>
        <taxon>Haplochromini</taxon>
        <taxon>Astatotilapia</taxon>
    </lineage>
</organism>
<dbReference type="Ensembl" id="ENSACLT00000009145.1">
    <property type="protein sequence ID" value="ENSACLP00000008941.1"/>
    <property type="gene ID" value="ENSACLG00000029908.1"/>
</dbReference>